<evidence type="ECO:0000313" key="7">
    <source>
        <dbReference type="EMBL" id="MEX1665444.1"/>
    </source>
</evidence>
<evidence type="ECO:0000256" key="2">
    <source>
        <dbReference type="ARBA" id="ARBA00005272"/>
    </source>
</evidence>
<accession>A0ABV3TW57</accession>
<dbReference type="PANTHER" id="PTHR42913">
    <property type="entry name" value="APOPTOSIS-INDUCING FACTOR 1"/>
    <property type="match status" value="1"/>
</dbReference>
<name>A0ABV3TW57_9GAMM</name>
<dbReference type="EMBL" id="JBFRYB010000001">
    <property type="protein sequence ID" value="MEX1665444.1"/>
    <property type="molecule type" value="Genomic_DNA"/>
</dbReference>
<dbReference type="Gene3D" id="3.50.50.100">
    <property type="match status" value="1"/>
</dbReference>
<comment type="similarity">
    <text evidence="2">Belongs to the NADH dehydrogenase family.</text>
</comment>
<evidence type="ECO:0000256" key="1">
    <source>
        <dbReference type="ARBA" id="ARBA00001974"/>
    </source>
</evidence>
<dbReference type="PANTHER" id="PTHR42913:SF3">
    <property type="entry name" value="64 KDA MITOCHONDRIAL NADH DEHYDROGENASE (EUROFUNG)"/>
    <property type="match status" value="1"/>
</dbReference>
<evidence type="ECO:0000256" key="4">
    <source>
        <dbReference type="ARBA" id="ARBA00022827"/>
    </source>
</evidence>
<dbReference type="InterPro" id="IPR023753">
    <property type="entry name" value="FAD/NAD-binding_dom"/>
</dbReference>
<keyword evidence="3" id="KW-0285">Flavoprotein</keyword>
<evidence type="ECO:0000256" key="3">
    <source>
        <dbReference type="ARBA" id="ARBA00022630"/>
    </source>
</evidence>
<proteinExistence type="inferred from homology"/>
<dbReference type="PRINTS" id="PR00411">
    <property type="entry name" value="PNDRDTASEI"/>
</dbReference>
<keyword evidence="4" id="KW-0274">FAD</keyword>
<dbReference type="Proteomes" id="UP001557484">
    <property type="component" value="Unassembled WGS sequence"/>
</dbReference>
<dbReference type="SUPFAM" id="SSF51905">
    <property type="entry name" value="FAD/NAD(P)-binding domain"/>
    <property type="match status" value="2"/>
</dbReference>
<evidence type="ECO:0000259" key="6">
    <source>
        <dbReference type="Pfam" id="PF07992"/>
    </source>
</evidence>
<dbReference type="Pfam" id="PF07992">
    <property type="entry name" value="Pyr_redox_2"/>
    <property type="match status" value="1"/>
</dbReference>
<protein>
    <submittedName>
        <fullName evidence="7">NAD(P)/FAD-dependent oxidoreductase</fullName>
        <ecNumber evidence="7">1.6.5.-</ecNumber>
    </submittedName>
</protein>
<reference evidence="7 8" key="1">
    <citation type="journal article" date="2011" name="Int. J. Syst. Evol. Microbiol.">
        <title>Zhongshania antarctica gen. nov., sp. nov. and Zhongshania guokunii sp. nov., gammaproteobacteria respectively isolated from coastal attached (fast) ice and surface seawater of the Antarctic.</title>
        <authorList>
            <person name="Li H.J."/>
            <person name="Zhang X.Y."/>
            <person name="Chen C.X."/>
            <person name="Zhang Y.J."/>
            <person name="Gao Z.M."/>
            <person name="Yu Y."/>
            <person name="Chen X.L."/>
            <person name="Chen B."/>
            <person name="Zhang Y.Z."/>
        </authorList>
    </citation>
    <scope>NUCLEOTIDE SEQUENCE [LARGE SCALE GENOMIC DNA]</scope>
    <source>
        <strain evidence="7 8">R06B22</strain>
    </source>
</reference>
<feature type="domain" description="FAD/NAD(P)-binding" evidence="6">
    <location>
        <begin position="1"/>
        <end position="328"/>
    </location>
</feature>
<keyword evidence="8" id="KW-1185">Reference proteome</keyword>
<dbReference type="InterPro" id="IPR051169">
    <property type="entry name" value="NADH-Q_oxidoreductase"/>
</dbReference>
<dbReference type="EC" id="1.6.5.-" evidence="7"/>
<dbReference type="PRINTS" id="PR00368">
    <property type="entry name" value="FADPNR"/>
</dbReference>
<comment type="caution">
    <text evidence="7">The sequence shown here is derived from an EMBL/GenBank/DDBJ whole genome shotgun (WGS) entry which is preliminary data.</text>
</comment>
<sequence>MNIVIVGGGAGGLPLVTKLGKTLGKRGKANITLVDASPSHIWKPRFHEVATGAIDSDLDAVDYRAHAYQNHYNFSKGRMSGLDRDKKDIILEPVTTSTGKEILPERRIPYDYLVITVGSLGNDFNTAGVRDHCLFLDTREQADRFHERFLNHCSSADYYHDPLSVAIVGGGATGVELAAEIHHAVGLLKLYGLKALDRSRLQVHVIEAGPRLLPALSEQIASAAQAELENMGVKVHTATMVKEADEQGFITGDGERIDAALLVWAAGIKAPDVVGQWGLQVNRINQLVVDPNLQTADAAIFAMGDCCACELAAGKNVPPRAQSAQQMAKHTAKNLQRIVKGQPLKPFSYRDHGSLVSLSEYSALGNLMGSMRGGSFFIEGWMARIMYVSLYRLHQAAIYGWLRTVMLLMAGRFNRLLRPRLKLH</sequence>
<gene>
    <name evidence="7" type="ORF">AB4875_08070</name>
</gene>
<dbReference type="RefSeq" id="WP_368375547.1">
    <property type="nucleotide sequence ID" value="NZ_JBFRYB010000001.1"/>
</dbReference>
<keyword evidence="5 7" id="KW-0560">Oxidoreductase</keyword>
<dbReference type="InterPro" id="IPR036188">
    <property type="entry name" value="FAD/NAD-bd_sf"/>
</dbReference>
<evidence type="ECO:0000256" key="5">
    <source>
        <dbReference type="ARBA" id="ARBA00023002"/>
    </source>
</evidence>
<dbReference type="GO" id="GO:0016491">
    <property type="term" value="F:oxidoreductase activity"/>
    <property type="evidence" value="ECO:0007669"/>
    <property type="project" value="UniProtKB-KW"/>
</dbReference>
<organism evidence="7 8">
    <name type="scientific">Zhongshania arctica</name>
    <dbReference type="NCBI Taxonomy" id="3238302"/>
    <lineage>
        <taxon>Bacteria</taxon>
        <taxon>Pseudomonadati</taxon>
        <taxon>Pseudomonadota</taxon>
        <taxon>Gammaproteobacteria</taxon>
        <taxon>Cellvibrionales</taxon>
        <taxon>Spongiibacteraceae</taxon>
        <taxon>Zhongshania</taxon>
    </lineage>
</organism>
<comment type="cofactor">
    <cofactor evidence="1">
        <name>FAD</name>
        <dbReference type="ChEBI" id="CHEBI:57692"/>
    </cofactor>
</comment>
<evidence type="ECO:0000313" key="8">
    <source>
        <dbReference type="Proteomes" id="UP001557484"/>
    </source>
</evidence>